<sequence>MNKTLTQLGETVTVIANLKDQEDSQLLDPIKQGKWSIREIVAHLYYWDQFNLESMVPYMNDGANLSPFPDHDSHNEEAINDVHGQSLHAIIDQFIDTRAKLVKNLESVEEDVRFTIGEGKRKFSAESFAKIFLKHDIHHLKQIEEKLSKK</sequence>
<feature type="domain" description="DinB-like" evidence="1">
    <location>
        <begin position="18"/>
        <end position="143"/>
    </location>
</feature>
<dbReference type="InterPro" id="IPR034660">
    <property type="entry name" value="DinB/YfiT-like"/>
</dbReference>
<protein>
    <submittedName>
        <fullName evidence="2">DinB family protein</fullName>
    </submittedName>
</protein>
<dbReference type="EMBL" id="CP162551">
    <property type="protein sequence ID" value="XDI37662.1"/>
    <property type="molecule type" value="Genomic_DNA"/>
</dbReference>
<dbReference type="Pfam" id="PF12867">
    <property type="entry name" value="DinB_2"/>
    <property type="match status" value="1"/>
</dbReference>
<gene>
    <name evidence="2" type="ORF">AB3N04_04910</name>
</gene>
<dbReference type="SUPFAM" id="SSF109854">
    <property type="entry name" value="DinB/YfiT-like putative metalloenzymes"/>
    <property type="match status" value="1"/>
</dbReference>
<evidence type="ECO:0000313" key="2">
    <source>
        <dbReference type="EMBL" id="XDI37662.1"/>
    </source>
</evidence>
<dbReference type="AlphaFoldDB" id="A0AB39BVR3"/>
<name>A0AB39BVR3_9BACI</name>
<dbReference type="InterPro" id="IPR024775">
    <property type="entry name" value="DinB-like"/>
</dbReference>
<accession>A0AB39BVR3</accession>
<organism evidence="2">
    <name type="scientific">Alkalihalophilus sp. As8PL</name>
    <dbReference type="NCBI Taxonomy" id="3237103"/>
    <lineage>
        <taxon>Bacteria</taxon>
        <taxon>Bacillati</taxon>
        <taxon>Bacillota</taxon>
        <taxon>Bacilli</taxon>
        <taxon>Bacillales</taxon>
        <taxon>Bacillaceae</taxon>
        <taxon>Alkalihalophilus</taxon>
    </lineage>
</organism>
<evidence type="ECO:0000259" key="1">
    <source>
        <dbReference type="Pfam" id="PF12867"/>
    </source>
</evidence>
<reference evidence="2" key="1">
    <citation type="submission" date="2024-07" db="EMBL/GenBank/DDBJ databases">
        <title>Identification and characteristics of an arsenic-resistant bacterial isolate, which belongs to a novel species.</title>
        <authorList>
            <person name="Juszczyk A."/>
            <person name="Kowalczyk A."/>
            <person name="Was K."/>
            <person name="Kosowicz W."/>
            <person name="Budzyn A."/>
            <person name="Latowski D."/>
        </authorList>
    </citation>
    <scope>NUCLEOTIDE SEQUENCE</scope>
    <source>
        <strain evidence="2">As8PL</strain>
    </source>
</reference>
<dbReference type="Gene3D" id="1.20.120.450">
    <property type="entry name" value="dinb family like domain"/>
    <property type="match status" value="1"/>
</dbReference>
<dbReference type="RefSeq" id="WP_368504992.1">
    <property type="nucleotide sequence ID" value="NZ_CP162551.1"/>
</dbReference>
<proteinExistence type="predicted"/>